<dbReference type="AlphaFoldDB" id="A0AA40HXC0"/>
<gene>
    <name evidence="5" type="ORF">QTO34_019261</name>
</gene>
<accession>A0AA40HXC0</accession>
<comment type="caution">
    <text evidence="5">The sequence shown here is derived from an EMBL/GenBank/DDBJ whole genome shotgun (WGS) entry which is preliminary data.</text>
</comment>
<feature type="region of interest" description="Disordered" evidence="3">
    <location>
        <begin position="222"/>
        <end position="266"/>
    </location>
</feature>
<dbReference type="PROSITE" id="PS50102">
    <property type="entry name" value="RRM"/>
    <property type="match status" value="1"/>
</dbReference>
<evidence type="ECO:0000256" key="3">
    <source>
        <dbReference type="SAM" id="MobiDB-lite"/>
    </source>
</evidence>
<dbReference type="Pfam" id="PF00076">
    <property type="entry name" value="RRM_1"/>
    <property type="match status" value="1"/>
</dbReference>
<evidence type="ECO:0000313" key="6">
    <source>
        <dbReference type="Proteomes" id="UP001177744"/>
    </source>
</evidence>
<evidence type="ECO:0000256" key="2">
    <source>
        <dbReference type="SAM" id="Coils"/>
    </source>
</evidence>
<keyword evidence="1" id="KW-0694">RNA-binding</keyword>
<protein>
    <recommendedName>
        <fullName evidence="4">RRM domain-containing protein</fullName>
    </recommendedName>
</protein>
<dbReference type="SUPFAM" id="SSF54928">
    <property type="entry name" value="RNA-binding domain, RBD"/>
    <property type="match status" value="1"/>
</dbReference>
<dbReference type="PANTHER" id="PTHR15241">
    <property type="entry name" value="TRANSFORMER-2-RELATED"/>
    <property type="match status" value="1"/>
</dbReference>
<name>A0AA40HXC0_CNENI</name>
<dbReference type="InterPro" id="IPR012677">
    <property type="entry name" value="Nucleotide-bd_a/b_plait_sf"/>
</dbReference>
<evidence type="ECO:0000259" key="4">
    <source>
        <dbReference type="PROSITE" id="PS50102"/>
    </source>
</evidence>
<feature type="coiled-coil region" evidence="2">
    <location>
        <begin position="308"/>
        <end position="336"/>
    </location>
</feature>
<keyword evidence="2" id="KW-0175">Coiled coil</keyword>
<evidence type="ECO:0000256" key="1">
    <source>
        <dbReference type="PROSITE-ProRule" id="PRU00176"/>
    </source>
</evidence>
<dbReference type="Gene3D" id="3.30.70.330">
    <property type="match status" value="3"/>
</dbReference>
<keyword evidence="6" id="KW-1185">Reference proteome</keyword>
<reference evidence="5" key="1">
    <citation type="submission" date="2023-06" db="EMBL/GenBank/DDBJ databases">
        <title>Reference genome for the Northern bat (Eptesicus nilssonii), a most northern bat species.</title>
        <authorList>
            <person name="Laine V.N."/>
            <person name="Pulliainen A.T."/>
            <person name="Lilley T.M."/>
        </authorList>
    </citation>
    <scope>NUCLEOTIDE SEQUENCE</scope>
    <source>
        <strain evidence="5">BLF_Eptnil</strain>
        <tissue evidence="5">Kidney</tissue>
    </source>
</reference>
<sequence length="384" mass="43454">MILRPRWFGSVDRVSACGLKGLGFDSIFGNEIELEKPKGNDSKKDRDARTILPYKVPQDELKDVFEDAMEIILVSKGGKTKGITYIEFKTEANAEKALEEKQRTEMDGRSTSLCYMGEEGQNQDHRGRKNSTWSVQEKKLFRKYLRRQLLSKCPRTKLANLKGMHFIQFASFEDVKEALSSCNKREIESRAIRLKLKGPRGFPNARSQPSKTLFVKGLSEETTEETLKESSDGSAQASIDTNHETASSKGLGFTSTVKKTPKPPRRPWKAVKLIKTKLVWTGPSPRVKVALGIEAEAEVVAEEAKVDLVAEAGEVLEVEEDSKEAEEEEITSHKERRRSLNSFFYPSLFLFHLKEGLWSSKCFILGMRPPQRPRVIRNGYACQC</sequence>
<dbReference type="PANTHER" id="PTHR15241:SF304">
    <property type="entry name" value="RRM DOMAIN-CONTAINING PROTEIN"/>
    <property type="match status" value="1"/>
</dbReference>
<dbReference type="EMBL" id="JAULJE010000009">
    <property type="protein sequence ID" value="KAK1338607.1"/>
    <property type="molecule type" value="Genomic_DNA"/>
</dbReference>
<feature type="compositionally biased region" description="Polar residues" evidence="3">
    <location>
        <begin position="232"/>
        <end position="257"/>
    </location>
</feature>
<feature type="domain" description="RRM" evidence="4">
    <location>
        <begin position="52"/>
        <end position="118"/>
    </location>
</feature>
<evidence type="ECO:0000313" key="5">
    <source>
        <dbReference type="EMBL" id="KAK1338607.1"/>
    </source>
</evidence>
<dbReference type="InterPro" id="IPR035979">
    <property type="entry name" value="RBD_domain_sf"/>
</dbReference>
<dbReference type="GO" id="GO:0003723">
    <property type="term" value="F:RNA binding"/>
    <property type="evidence" value="ECO:0007669"/>
    <property type="project" value="UniProtKB-UniRule"/>
</dbReference>
<proteinExistence type="predicted"/>
<dbReference type="InterPro" id="IPR000504">
    <property type="entry name" value="RRM_dom"/>
</dbReference>
<dbReference type="Proteomes" id="UP001177744">
    <property type="component" value="Unassembled WGS sequence"/>
</dbReference>
<organism evidence="5 6">
    <name type="scientific">Cnephaeus nilssonii</name>
    <name type="common">Northern bat</name>
    <name type="synonym">Eptesicus nilssonii</name>
    <dbReference type="NCBI Taxonomy" id="3371016"/>
    <lineage>
        <taxon>Eukaryota</taxon>
        <taxon>Metazoa</taxon>
        <taxon>Chordata</taxon>
        <taxon>Craniata</taxon>
        <taxon>Vertebrata</taxon>
        <taxon>Euteleostomi</taxon>
        <taxon>Mammalia</taxon>
        <taxon>Eutheria</taxon>
        <taxon>Laurasiatheria</taxon>
        <taxon>Chiroptera</taxon>
        <taxon>Yangochiroptera</taxon>
        <taxon>Vespertilionidae</taxon>
        <taxon>Cnephaeus</taxon>
    </lineage>
</organism>